<comment type="similarity">
    <text evidence="7">Belongs to the MraZ family.</text>
</comment>
<dbReference type="OrthoDB" id="9807753at2"/>
<dbReference type="GO" id="GO:0000976">
    <property type="term" value="F:transcription cis-regulatory region binding"/>
    <property type="evidence" value="ECO:0007669"/>
    <property type="project" value="TreeGrafter"/>
</dbReference>
<dbReference type="NCBIfam" id="TIGR00242">
    <property type="entry name" value="division/cell wall cluster transcriptional repressor MraZ"/>
    <property type="match status" value="1"/>
</dbReference>
<comment type="subcellular location">
    <subcellularLocation>
        <location evidence="7">Cytoplasm</location>
        <location evidence="7">Nucleoid</location>
    </subcellularLocation>
</comment>
<feature type="domain" description="SpoVT-AbrB" evidence="8">
    <location>
        <begin position="5"/>
        <end position="47"/>
    </location>
</feature>
<dbReference type="AlphaFoldDB" id="A0A132NCX4"/>
<dbReference type="CDD" id="cd16320">
    <property type="entry name" value="MraZ_N"/>
    <property type="match status" value="1"/>
</dbReference>
<evidence type="ECO:0000313" key="9">
    <source>
        <dbReference type="EMBL" id="MBT9281550.1"/>
    </source>
</evidence>
<dbReference type="CDD" id="cd16321">
    <property type="entry name" value="MraZ_C"/>
    <property type="match status" value="1"/>
</dbReference>
<dbReference type="PANTHER" id="PTHR34701:SF1">
    <property type="entry name" value="TRANSCRIPTIONAL REGULATOR MRAZ"/>
    <property type="match status" value="1"/>
</dbReference>
<evidence type="ECO:0000256" key="2">
    <source>
        <dbReference type="ARBA" id="ARBA00022490"/>
    </source>
</evidence>
<evidence type="ECO:0000259" key="8">
    <source>
        <dbReference type="PROSITE" id="PS51740"/>
    </source>
</evidence>
<dbReference type="InterPro" id="IPR020603">
    <property type="entry name" value="MraZ_dom"/>
</dbReference>
<organism evidence="10 11">
    <name type="scientific">Hydrogenibacillus schlegelii</name>
    <name type="common">Bacillus schlegelii</name>
    <dbReference type="NCBI Taxonomy" id="1484"/>
    <lineage>
        <taxon>Bacteria</taxon>
        <taxon>Bacillati</taxon>
        <taxon>Bacillota</taxon>
        <taxon>Bacilli</taxon>
        <taxon>Bacillales</taxon>
        <taxon>Bacillales Family X. Incertae Sedis</taxon>
        <taxon>Hydrogenibacillus</taxon>
    </lineage>
</organism>
<dbReference type="PROSITE" id="PS51740">
    <property type="entry name" value="SPOVT_ABRB"/>
    <property type="match status" value="2"/>
</dbReference>
<dbReference type="Proteomes" id="UP000748108">
    <property type="component" value="Unassembled WGS sequence"/>
</dbReference>
<dbReference type="InterPro" id="IPR035642">
    <property type="entry name" value="MraZ_N"/>
</dbReference>
<dbReference type="InterPro" id="IPR035644">
    <property type="entry name" value="MraZ_C"/>
</dbReference>
<keyword evidence="6 7" id="KW-0804">Transcription</keyword>
<keyword evidence="11" id="KW-1185">Reference proteome</keyword>
<accession>A0A132NCX4</accession>
<sequence>MFLGEYRHALDEKGRLTLPARLREGLGERFVLTRGLEQALFVYPLEEWEKIAQKLRALPFTRADARAFTRFFFSGAVELSPDRQGRITIPKPLLEYAGIEKNCVILGVMNRVEIWEEGRWDRYAAEQSALVAETAERLLDFEG</sequence>
<keyword evidence="2 7" id="KW-0963">Cytoplasm</keyword>
<evidence type="ECO:0000313" key="11">
    <source>
        <dbReference type="Proteomes" id="UP000243024"/>
    </source>
</evidence>
<keyword evidence="5 7" id="KW-0238">DNA-binding</keyword>
<dbReference type="FunFam" id="3.40.1550.20:FF:000002">
    <property type="entry name" value="Transcriptional regulator MraZ"/>
    <property type="match status" value="1"/>
</dbReference>
<dbReference type="EMBL" id="JXBB01000034">
    <property type="protein sequence ID" value="OAR03951.1"/>
    <property type="molecule type" value="Genomic_DNA"/>
</dbReference>
<dbReference type="Proteomes" id="UP000243024">
    <property type="component" value="Unassembled WGS sequence"/>
</dbReference>
<evidence type="ECO:0000256" key="5">
    <source>
        <dbReference type="ARBA" id="ARBA00023125"/>
    </source>
</evidence>
<evidence type="ECO:0000313" key="10">
    <source>
        <dbReference type="EMBL" id="OAR03951.1"/>
    </source>
</evidence>
<comment type="caution">
    <text evidence="10">The sequence shown here is derived from an EMBL/GenBank/DDBJ whole genome shotgun (WGS) entry which is preliminary data.</text>
</comment>
<reference evidence="10 11" key="1">
    <citation type="submission" date="2015-09" db="EMBL/GenBank/DDBJ databases">
        <title>Draft genome sequence of Hydrogenibacillus schlegelii DSM 2000.</title>
        <authorList>
            <person name="Hemp J."/>
        </authorList>
    </citation>
    <scope>NUCLEOTIDE SEQUENCE [LARGE SCALE GENOMIC DNA]</scope>
    <source>
        <strain evidence="10 11">MA 48</strain>
    </source>
</reference>
<reference evidence="9" key="2">
    <citation type="journal article" date="2021" name="Microbiology">
        <title>Metagenomic Analysis of the Microbial Community in the Underground Coal Fire Area (Kemerovo Region, Russia) Revealed Predominance of Thermophilic Members of the Phyla Deinococcus-thermus, Aquificae, and Firmicutes.</title>
        <authorList>
            <person name="Kadnikov V."/>
            <person name="Mardanov A.V."/>
            <person name="Beletsky A.V."/>
            <person name="Karnachuk O.V."/>
            <person name="Ravin N.V."/>
        </authorList>
    </citation>
    <scope>NUCLEOTIDE SEQUENCE</scope>
    <source>
        <strain evidence="9">RBS10-49</strain>
    </source>
</reference>
<evidence type="ECO:0000256" key="6">
    <source>
        <dbReference type="ARBA" id="ARBA00023163"/>
    </source>
</evidence>
<evidence type="ECO:0000256" key="4">
    <source>
        <dbReference type="ARBA" id="ARBA00023015"/>
    </source>
</evidence>
<dbReference type="SUPFAM" id="SSF89447">
    <property type="entry name" value="AbrB/MazE/MraZ-like"/>
    <property type="match status" value="1"/>
</dbReference>
<dbReference type="PANTHER" id="PTHR34701">
    <property type="entry name" value="TRANSCRIPTIONAL REGULATOR MRAZ"/>
    <property type="match status" value="1"/>
</dbReference>
<gene>
    <name evidence="7 9" type="primary">mraZ</name>
    <name evidence="9" type="ORF">KM312_02625</name>
    <name evidence="10" type="ORF">SA87_03395</name>
</gene>
<dbReference type="GO" id="GO:0005737">
    <property type="term" value="C:cytoplasm"/>
    <property type="evidence" value="ECO:0007669"/>
    <property type="project" value="UniProtKB-UniRule"/>
</dbReference>
<name>A0A132NCX4_HYDSH</name>
<evidence type="ECO:0000256" key="3">
    <source>
        <dbReference type="ARBA" id="ARBA00022737"/>
    </source>
</evidence>
<dbReference type="RefSeq" id="WP_066202294.1">
    <property type="nucleotide sequence ID" value="NZ_CBCSAS010000009.1"/>
</dbReference>
<dbReference type="InterPro" id="IPR003444">
    <property type="entry name" value="MraZ"/>
</dbReference>
<dbReference type="GO" id="GO:0003700">
    <property type="term" value="F:DNA-binding transcription factor activity"/>
    <property type="evidence" value="ECO:0007669"/>
    <property type="project" value="UniProtKB-UniRule"/>
</dbReference>
<protein>
    <recommendedName>
        <fullName evidence="1 7">Transcriptional regulator MraZ</fullName>
    </recommendedName>
</protein>
<dbReference type="InterPro" id="IPR037914">
    <property type="entry name" value="SpoVT-AbrB_sf"/>
</dbReference>
<evidence type="ECO:0000256" key="7">
    <source>
        <dbReference type="HAMAP-Rule" id="MF_01008"/>
    </source>
</evidence>
<dbReference type="GO" id="GO:0009295">
    <property type="term" value="C:nucleoid"/>
    <property type="evidence" value="ECO:0007669"/>
    <property type="project" value="UniProtKB-SubCell"/>
</dbReference>
<proteinExistence type="inferred from homology"/>
<dbReference type="Gene3D" id="3.40.1550.20">
    <property type="entry name" value="Transcriptional regulator MraZ domain"/>
    <property type="match status" value="1"/>
</dbReference>
<dbReference type="HAMAP" id="MF_01008">
    <property type="entry name" value="MraZ"/>
    <property type="match status" value="1"/>
</dbReference>
<evidence type="ECO:0000256" key="1">
    <source>
        <dbReference type="ARBA" id="ARBA00013860"/>
    </source>
</evidence>
<feature type="domain" description="SpoVT-AbrB" evidence="8">
    <location>
        <begin position="76"/>
        <end position="119"/>
    </location>
</feature>
<dbReference type="STRING" id="1484.SA87_03395"/>
<dbReference type="EMBL" id="JAHHQF010000039">
    <property type="protein sequence ID" value="MBT9281550.1"/>
    <property type="molecule type" value="Genomic_DNA"/>
</dbReference>
<dbReference type="InterPro" id="IPR038619">
    <property type="entry name" value="MraZ_sf"/>
</dbReference>
<keyword evidence="3" id="KW-0677">Repeat</keyword>
<dbReference type="InterPro" id="IPR007159">
    <property type="entry name" value="SpoVT-AbrB_dom"/>
</dbReference>
<keyword evidence="4 7" id="KW-0805">Transcription regulation</keyword>
<comment type="subunit">
    <text evidence="7">Forms oligomers.</text>
</comment>
<dbReference type="Pfam" id="PF02381">
    <property type="entry name" value="MraZ"/>
    <property type="match status" value="2"/>
</dbReference>
<dbReference type="GO" id="GO:2000143">
    <property type="term" value="P:negative regulation of DNA-templated transcription initiation"/>
    <property type="evidence" value="ECO:0007669"/>
    <property type="project" value="TreeGrafter"/>
</dbReference>